<name>A0A9W7GFJ4_9STRA</name>
<accession>A0A9W7GFJ4</accession>
<dbReference type="Proteomes" id="UP001165065">
    <property type="component" value="Unassembled WGS sequence"/>
</dbReference>
<gene>
    <name evidence="2" type="ORF">TrCOL_g2879</name>
</gene>
<evidence type="ECO:0000256" key="1">
    <source>
        <dbReference type="SAM" id="Phobius"/>
    </source>
</evidence>
<comment type="caution">
    <text evidence="2">The sequence shown here is derived from an EMBL/GenBank/DDBJ whole genome shotgun (WGS) entry which is preliminary data.</text>
</comment>
<proteinExistence type="predicted"/>
<reference evidence="3" key="1">
    <citation type="journal article" date="2023" name="Commun. Biol.">
        <title>Genome analysis of Parmales, the sister group of diatoms, reveals the evolutionary specialization of diatoms from phago-mixotrophs to photoautotrophs.</title>
        <authorList>
            <person name="Ban H."/>
            <person name="Sato S."/>
            <person name="Yoshikawa S."/>
            <person name="Yamada K."/>
            <person name="Nakamura Y."/>
            <person name="Ichinomiya M."/>
            <person name="Sato N."/>
            <person name="Blanc-Mathieu R."/>
            <person name="Endo H."/>
            <person name="Kuwata A."/>
            <person name="Ogata H."/>
        </authorList>
    </citation>
    <scope>NUCLEOTIDE SEQUENCE [LARGE SCALE GENOMIC DNA]</scope>
</reference>
<feature type="transmembrane region" description="Helical" evidence="1">
    <location>
        <begin position="831"/>
        <end position="852"/>
    </location>
</feature>
<keyword evidence="1" id="KW-1133">Transmembrane helix</keyword>
<feature type="transmembrane region" description="Helical" evidence="1">
    <location>
        <begin position="800"/>
        <end position="819"/>
    </location>
</feature>
<evidence type="ECO:0000313" key="2">
    <source>
        <dbReference type="EMBL" id="GMI42640.1"/>
    </source>
</evidence>
<protein>
    <submittedName>
        <fullName evidence="2">Uncharacterized protein</fullName>
    </submittedName>
</protein>
<dbReference type="AlphaFoldDB" id="A0A9W7GFJ4"/>
<feature type="transmembrane region" description="Helical" evidence="1">
    <location>
        <begin position="757"/>
        <end position="779"/>
    </location>
</feature>
<keyword evidence="1" id="KW-0812">Transmembrane</keyword>
<sequence>MSDREVVKLNSILKQRDEEIAKLKAANAKHASDFAATAMSANELAAAVNDTSNLVENAADIVTVVNDLAVTLRAAADRAAAHEHAVDCVETIKVAKGGEATEGERASGVVTERASETGAIIATESGKVGDDEALTLGEEGDGGEGGGIIVIDDMIRQDFERRLHIVDKARKLKMDSLTKTMVLFDVFQPGVRAEDGGKGWGRASINVRAGFEEVAAFFWDVDRFDKNIERFVEKGWNSFEMEVRKILLNSKLIDQVKSKIGRQSTSGIGRSNTSKLDSQVSKLGDMAADREFFSRMNLYRADEKTIVIISRPVSEIEEASETTAIRISNVGEKKSSVDLITKIELGKAVSRRAAKASSKKLLVPCIDAAYYFDNLLGSAEAVEEDGRRFGEQLMEMVKGVKIVENKDGSIVREFIEKNLALGELVKQHELVGTMLCAIIRNKLRRRATNEGEVGSLEEARGLEIGSALKVITMTTLTAKHAVEDWAHQYTEVQGVMREYKWFRPMIETIAVDLFKNSKIGLKARVTFGAVTSMTDLLTDVYVTYMFRKDKKYGYFKASLASLVASIGIQMLCVFWQNKKLGMKRVLLEWIPILLGYRPAVDAYRVTTGANQEVGTASDPMVEMTVMKVVEMFAEAIPGVIIQLMAIATSDKDVKTTAWLSVAVSAITTGFASATISYDYDTDPAKREVAPDFYGYIPANASKRTIVFVSMLLYTAGMLLIRCTTIVLLGLMGGSWPFFYIGADLGLYILVKILRGDFWYWIPFGGNIEIVSSIFSRVMIKIIVDFTSIAQFRHPNEVGGAYWLFGLVLSMVSLPVSIYIASPFVDGKALDIASSMMGYFIPITTLCFVVFFLNIEKKYWHTFWSIQKSKDFSMAYFLEGESDKMKFEVFGSSRHHWVSIEEEIKKWVKSNWATWEEEKPQWFTDARKAMVPVDFIPSDGDARRRESVRRESVDAEAEGGLAGALRASIRRASVGGADGGDIIGVGGEQAKVSSVVPLEDMDGE</sequence>
<feature type="transmembrane region" description="Helical" evidence="1">
    <location>
        <begin position="711"/>
        <end position="737"/>
    </location>
</feature>
<organism evidence="2 3">
    <name type="scientific">Triparma columacea</name>
    <dbReference type="NCBI Taxonomy" id="722753"/>
    <lineage>
        <taxon>Eukaryota</taxon>
        <taxon>Sar</taxon>
        <taxon>Stramenopiles</taxon>
        <taxon>Ochrophyta</taxon>
        <taxon>Bolidophyceae</taxon>
        <taxon>Parmales</taxon>
        <taxon>Triparmaceae</taxon>
        <taxon>Triparma</taxon>
    </lineage>
</organism>
<evidence type="ECO:0000313" key="3">
    <source>
        <dbReference type="Proteomes" id="UP001165065"/>
    </source>
</evidence>
<feature type="transmembrane region" description="Helical" evidence="1">
    <location>
        <begin position="554"/>
        <end position="575"/>
    </location>
</feature>
<keyword evidence="1" id="KW-0472">Membrane</keyword>
<dbReference type="EMBL" id="BRYA01000178">
    <property type="protein sequence ID" value="GMI42640.1"/>
    <property type="molecule type" value="Genomic_DNA"/>
</dbReference>
<keyword evidence="3" id="KW-1185">Reference proteome</keyword>
<dbReference type="OrthoDB" id="206606at2759"/>